<dbReference type="PANTHER" id="PTHR23503:SF8">
    <property type="entry name" value="FACILITATED GLUCOSE TRANSPORTER PROTEIN 1"/>
    <property type="match status" value="1"/>
</dbReference>
<evidence type="ECO:0000256" key="6">
    <source>
        <dbReference type="ARBA" id="ARBA00023136"/>
    </source>
</evidence>
<accession>A0ABR2VKT6</accession>
<evidence type="ECO:0000313" key="9">
    <source>
        <dbReference type="EMBL" id="KAK9674640.1"/>
    </source>
</evidence>
<evidence type="ECO:0000256" key="1">
    <source>
        <dbReference type="ARBA" id="ARBA00004141"/>
    </source>
</evidence>
<evidence type="ECO:0000259" key="8">
    <source>
        <dbReference type="PROSITE" id="PS50850"/>
    </source>
</evidence>
<dbReference type="PROSITE" id="PS00217">
    <property type="entry name" value="SUGAR_TRANSPORT_2"/>
    <property type="match status" value="1"/>
</dbReference>
<comment type="similarity">
    <text evidence="2">Belongs to the major facilitator superfamily. Sugar transporter (TC 2.A.1.1) family.</text>
</comment>
<dbReference type="InterPro" id="IPR036259">
    <property type="entry name" value="MFS_trans_sf"/>
</dbReference>
<feature type="transmembrane region" description="Helical" evidence="7">
    <location>
        <begin position="132"/>
        <end position="154"/>
    </location>
</feature>
<dbReference type="PANTHER" id="PTHR23503">
    <property type="entry name" value="SOLUTE CARRIER FAMILY 2"/>
    <property type="match status" value="1"/>
</dbReference>
<comment type="subcellular location">
    <subcellularLocation>
        <location evidence="1">Membrane</location>
        <topology evidence="1">Multi-pass membrane protein</topology>
    </subcellularLocation>
</comment>
<keyword evidence="10" id="KW-1185">Reference proteome</keyword>
<evidence type="ECO:0000256" key="7">
    <source>
        <dbReference type="SAM" id="Phobius"/>
    </source>
</evidence>
<feature type="transmembrane region" description="Helical" evidence="7">
    <location>
        <begin position="166"/>
        <end position="187"/>
    </location>
</feature>
<dbReference type="InterPro" id="IPR020846">
    <property type="entry name" value="MFS_dom"/>
</dbReference>
<evidence type="ECO:0000256" key="2">
    <source>
        <dbReference type="ARBA" id="ARBA00010992"/>
    </source>
</evidence>
<evidence type="ECO:0000256" key="4">
    <source>
        <dbReference type="ARBA" id="ARBA00022692"/>
    </source>
</evidence>
<evidence type="ECO:0000256" key="5">
    <source>
        <dbReference type="ARBA" id="ARBA00022989"/>
    </source>
</evidence>
<reference evidence="9 10" key="1">
    <citation type="submission" date="2023-04" db="EMBL/GenBank/DDBJ databases">
        <title>Genome of Basidiobolus ranarum AG-B5.</title>
        <authorList>
            <person name="Stajich J.E."/>
            <person name="Carter-House D."/>
            <person name="Gryganskyi A."/>
        </authorList>
    </citation>
    <scope>NUCLEOTIDE SEQUENCE [LARGE SCALE GENOMIC DNA]</scope>
    <source>
        <strain evidence="9 10">AG-B5</strain>
    </source>
</reference>
<keyword evidence="3" id="KW-0813">Transport</keyword>
<dbReference type="InterPro" id="IPR005829">
    <property type="entry name" value="Sugar_transporter_CS"/>
</dbReference>
<proteinExistence type="inferred from homology"/>
<feature type="transmembrane region" description="Helical" evidence="7">
    <location>
        <begin position="108"/>
        <end position="126"/>
    </location>
</feature>
<dbReference type="InterPro" id="IPR005828">
    <property type="entry name" value="MFS_sugar_transport-like"/>
</dbReference>
<dbReference type="EMBL" id="JASJQH010010181">
    <property type="protein sequence ID" value="KAK9674640.1"/>
    <property type="molecule type" value="Genomic_DNA"/>
</dbReference>
<comment type="caution">
    <text evidence="9">The sequence shown here is derived from an EMBL/GenBank/DDBJ whole genome shotgun (WGS) entry which is preliminary data.</text>
</comment>
<dbReference type="InterPro" id="IPR003663">
    <property type="entry name" value="Sugar/inositol_transpt"/>
</dbReference>
<feature type="transmembrane region" description="Helical" evidence="7">
    <location>
        <begin position="77"/>
        <end position="96"/>
    </location>
</feature>
<evidence type="ECO:0000256" key="3">
    <source>
        <dbReference type="ARBA" id="ARBA00022448"/>
    </source>
</evidence>
<dbReference type="Gene3D" id="1.20.1250.20">
    <property type="entry name" value="MFS general substrate transporter like domains"/>
    <property type="match status" value="1"/>
</dbReference>
<keyword evidence="5 7" id="KW-1133">Transmembrane helix</keyword>
<organism evidence="9 10">
    <name type="scientific">Basidiobolus ranarum</name>
    <dbReference type="NCBI Taxonomy" id="34480"/>
    <lineage>
        <taxon>Eukaryota</taxon>
        <taxon>Fungi</taxon>
        <taxon>Fungi incertae sedis</taxon>
        <taxon>Zoopagomycota</taxon>
        <taxon>Entomophthoromycotina</taxon>
        <taxon>Basidiobolomycetes</taxon>
        <taxon>Basidiobolales</taxon>
        <taxon>Basidiobolaceae</taxon>
        <taxon>Basidiobolus</taxon>
    </lineage>
</organism>
<dbReference type="Proteomes" id="UP001479436">
    <property type="component" value="Unassembled WGS sequence"/>
</dbReference>
<sequence>MTDSKIHSINTSTSDSRNIKFTPYIWLCGITAALAGFSSGFNGAAPNTPESVIRHCDLSQYDDSGLPACLPMSSSTWGLAVAILAIGGLVGGLGAGPAANRFGRKWTLLFNNFFFIAGAILIATATTVAQFVAGRVIIGIACGVGSVVAPMYVAEIATDGARGVLGTMYQFLLAIGLLAANCAGLGLSNIPGWRYLFGIAIIPPILQVILLSFCTETPSYLLSKNKVKEARIALQKLRAGCVIDNEFDELTSAAHKDDTSNETLNIIQVLKDDRLRGLFLVAMVIHAYQQLSGINSVVFYSTNIFNDIFGVDNSHSSN</sequence>
<evidence type="ECO:0000313" key="10">
    <source>
        <dbReference type="Proteomes" id="UP001479436"/>
    </source>
</evidence>
<feature type="transmembrane region" description="Helical" evidence="7">
    <location>
        <begin position="21"/>
        <end position="41"/>
    </location>
</feature>
<dbReference type="Pfam" id="PF00083">
    <property type="entry name" value="Sugar_tr"/>
    <property type="match status" value="1"/>
</dbReference>
<protein>
    <submittedName>
        <fullName evidence="9">Bifunctional purine biosynthesis protein PurH</fullName>
    </submittedName>
</protein>
<dbReference type="PROSITE" id="PS50850">
    <property type="entry name" value="MFS"/>
    <property type="match status" value="1"/>
</dbReference>
<dbReference type="PRINTS" id="PR00171">
    <property type="entry name" value="SUGRTRNSPORT"/>
</dbReference>
<dbReference type="SUPFAM" id="SSF103473">
    <property type="entry name" value="MFS general substrate transporter"/>
    <property type="match status" value="1"/>
</dbReference>
<keyword evidence="6 7" id="KW-0472">Membrane</keyword>
<dbReference type="InterPro" id="IPR045263">
    <property type="entry name" value="GLUT"/>
</dbReference>
<keyword evidence="4 7" id="KW-0812">Transmembrane</keyword>
<name>A0ABR2VKT6_9FUNG</name>
<feature type="domain" description="Major facilitator superfamily (MFS) profile" evidence="8">
    <location>
        <begin position="28"/>
        <end position="318"/>
    </location>
</feature>
<gene>
    <name evidence="9" type="primary">HGT20_37</name>
    <name evidence="9" type="ORF">K7432_017067</name>
</gene>
<feature type="transmembrane region" description="Helical" evidence="7">
    <location>
        <begin position="193"/>
        <end position="214"/>
    </location>
</feature>